<feature type="non-terminal residue" evidence="2">
    <location>
        <position position="283"/>
    </location>
</feature>
<feature type="signal peptide" evidence="1">
    <location>
        <begin position="1"/>
        <end position="20"/>
    </location>
</feature>
<keyword evidence="1" id="KW-0732">Signal</keyword>
<dbReference type="InterPro" id="IPR036444">
    <property type="entry name" value="PLipase_A2_dom_sf"/>
</dbReference>
<proteinExistence type="predicted"/>
<evidence type="ECO:0000256" key="1">
    <source>
        <dbReference type="SAM" id="SignalP"/>
    </source>
</evidence>
<dbReference type="Pfam" id="PF09056">
    <property type="entry name" value="Phospholip_A2_3"/>
    <property type="match status" value="1"/>
</dbReference>
<dbReference type="Proteomes" id="UP001519460">
    <property type="component" value="Unassembled WGS sequence"/>
</dbReference>
<sequence>IHSLIIGLAMIHALMATVKGQCSQQSNGCSVPYPEDKWFPFRRTFTHACDRHDICYGCGASAKFRVSKARCDAAFLKDMLIICAGSLRFWLPPHLQSLCASGASAYYAAVALRGKKHYKTSAECMLRFLCLLGLVAVSVTANQCDSHANGCSIPFNMNYFYKDLFTPSCNKHDICYGCGAKFGVSRASCDNKFRQNMASACSTLRRRRSDDKRQINRAFCNSVVYDYYLAVRAGGSSHYKSAANADWYCNQSWNYGGRTLTVESKDQRSKSVLHQHERRFVRR</sequence>
<evidence type="ECO:0008006" key="4">
    <source>
        <dbReference type="Google" id="ProtNLM"/>
    </source>
</evidence>
<gene>
    <name evidence="2" type="ORF">BaRGS_00004121</name>
</gene>
<dbReference type="PANTHER" id="PTHR37687:SF1">
    <property type="entry name" value="AGAP006772-PA"/>
    <property type="match status" value="1"/>
</dbReference>
<feature type="non-terminal residue" evidence="2">
    <location>
        <position position="1"/>
    </location>
</feature>
<feature type="chain" id="PRO_5044740565" description="Conodipine-M alpha chain" evidence="1">
    <location>
        <begin position="21"/>
        <end position="283"/>
    </location>
</feature>
<organism evidence="2 3">
    <name type="scientific">Batillaria attramentaria</name>
    <dbReference type="NCBI Taxonomy" id="370345"/>
    <lineage>
        <taxon>Eukaryota</taxon>
        <taxon>Metazoa</taxon>
        <taxon>Spiralia</taxon>
        <taxon>Lophotrochozoa</taxon>
        <taxon>Mollusca</taxon>
        <taxon>Gastropoda</taxon>
        <taxon>Caenogastropoda</taxon>
        <taxon>Sorbeoconcha</taxon>
        <taxon>Cerithioidea</taxon>
        <taxon>Batillariidae</taxon>
        <taxon>Batillaria</taxon>
    </lineage>
</organism>
<accession>A0ABD0LYC6</accession>
<dbReference type="PANTHER" id="PTHR37687">
    <property type="entry name" value="AGAP006772-PA"/>
    <property type="match status" value="1"/>
</dbReference>
<reference evidence="2 3" key="1">
    <citation type="journal article" date="2023" name="Sci. Data">
        <title>Genome assembly of the Korean intertidal mud-creeper Batillaria attramentaria.</title>
        <authorList>
            <person name="Patra A.K."/>
            <person name="Ho P.T."/>
            <person name="Jun S."/>
            <person name="Lee S.J."/>
            <person name="Kim Y."/>
            <person name="Won Y.J."/>
        </authorList>
    </citation>
    <scope>NUCLEOTIDE SEQUENCE [LARGE SCALE GENOMIC DNA]</scope>
    <source>
        <strain evidence="2">Wonlab-2016</strain>
    </source>
</reference>
<dbReference type="SUPFAM" id="SSF48619">
    <property type="entry name" value="Phospholipase A2, PLA2"/>
    <property type="match status" value="2"/>
</dbReference>
<name>A0ABD0LYC6_9CAEN</name>
<protein>
    <recommendedName>
        <fullName evidence="4">Conodipine-M alpha chain</fullName>
    </recommendedName>
</protein>
<dbReference type="InterPro" id="IPR015141">
    <property type="entry name" value="PLipase_A2_prok/fun"/>
</dbReference>
<keyword evidence="3" id="KW-1185">Reference proteome</keyword>
<comment type="caution">
    <text evidence="2">The sequence shown here is derived from an EMBL/GenBank/DDBJ whole genome shotgun (WGS) entry which is preliminary data.</text>
</comment>
<dbReference type="InterPro" id="IPR038875">
    <property type="entry name" value="PLA2_conodipine-like"/>
</dbReference>
<dbReference type="Gene3D" id="1.20.90.10">
    <property type="entry name" value="Phospholipase A2 domain"/>
    <property type="match status" value="2"/>
</dbReference>
<dbReference type="EMBL" id="JACVVK020000014">
    <property type="protein sequence ID" value="KAK7504635.1"/>
    <property type="molecule type" value="Genomic_DNA"/>
</dbReference>
<evidence type="ECO:0000313" key="3">
    <source>
        <dbReference type="Proteomes" id="UP001519460"/>
    </source>
</evidence>
<dbReference type="AlphaFoldDB" id="A0ABD0LYC6"/>
<evidence type="ECO:0000313" key="2">
    <source>
        <dbReference type="EMBL" id="KAK7504635.1"/>
    </source>
</evidence>